<dbReference type="AlphaFoldDB" id="A0A8J8C552"/>
<accession>A0A8J8C552</accession>
<evidence type="ECO:0000256" key="1">
    <source>
        <dbReference type="ARBA" id="ARBA00007787"/>
    </source>
</evidence>
<dbReference type="PROSITE" id="PS51257">
    <property type="entry name" value="PROKAR_LIPOPROTEIN"/>
    <property type="match status" value="1"/>
</dbReference>
<dbReference type="EMBL" id="JAHQXF010000002">
    <property type="protein sequence ID" value="MBV0924869.1"/>
    <property type="molecule type" value="Genomic_DNA"/>
</dbReference>
<dbReference type="InterPro" id="IPR036249">
    <property type="entry name" value="Thioredoxin-like_sf"/>
</dbReference>
<dbReference type="Gene3D" id="3.40.30.10">
    <property type="entry name" value="Glutaredoxin"/>
    <property type="match status" value="1"/>
</dbReference>
<evidence type="ECO:0000256" key="2">
    <source>
        <dbReference type="ARBA" id="ARBA00022982"/>
    </source>
</evidence>
<dbReference type="SUPFAM" id="SSF52833">
    <property type="entry name" value="Thioredoxin-like"/>
    <property type="match status" value="1"/>
</dbReference>
<evidence type="ECO:0000313" key="5">
    <source>
        <dbReference type="Proteomes" id="UP000766550"/>
    </source>
</evidence>
<proteinExistence type="inferred from homology"/>
<dbReference type="OrthoDB" id="15256at2157"/>
<evidence type="ECO:0000259" key="3">
    <source>
        <dbReference type="Pfam" id="PF13462"/>
    </source>
</evidence>
<comment type="caution">
    <text evidence="4">The sequence shown here is derived from an EMBL/GenBank/DDBJ whole genome shotgun (WGS) entry which is preliminary data.</text>
</comment>
<name>A0A8J8C552_9EURY</name>
<protein>
    <submittedName>
        <fullName evidence="4">DsbA family protein</fullName>
    </submittedName>
</protein>
<keyword evidence="2" id="KW-0249">Electron transport</keyword>
<keyword evidence="2" id="KW-0813">Transport</keyword>
<keyword evidence="5" id="KW-1185">Reference proteome</keyword>
<feature type="domain" description="Thioredoxin-like fold" evidence="3">
    <location>
        <begin position="51"/>
        <end position="190"/>
    </location>
</feature>
<sequence length="217" mass="23028">MQRRRFLALSGAGFAGGLAGCGGSDATGDSIENHPAAAGLDAQPRRGDLGDHVVLAFEDPSCERCAAFHAETVPEILSRLVEPGLGAFVVRVYPVVFPWGEPASQALEATYARDDAAFWSLLGHYFENRSQFSAENVLDRTGAFLREETALDADAVVSDAESRAYDDAVQADIDAAENAELGETTPVVLLFRDGQFVTKVNGSVSYEVVAEALGEAS</sequence>
<evidence type="ECO:0000313" key="4">
    <source>
        <dbReference type="EMBL" id="MBV0924869.1"/>
    </source>
</evidence>
<organism evidence="4 5">
    <name type="scientific">Haloarcula limicola</name>
    <dbReference type="NCBI Taxonomy" id="1429915"/>
    <lineage>
        <taxon>Archaea</taxon>
        <taxon>Methanobacteriati</taxon>
        <taxon>Methanobacteriota</taxon>
        <taxon>Stenosarchaea group</taxon>
        <taxon>Halobacteria</taxon>
        <taxon>Halobacteriales</taxon>
        <taxon>Haloarculaceae</taxon>
        <taxon>Haloarcula</taxon>
    </lineage>
</organism>
<dbReference type="Pfam" id="PF13462">
    <property type="entry name" value="Thioredoxin_4"/>
    <property type="match status" value="1"/>
</dbReference>
<comment type="similarity">
    <text evidence="1">Belongs to the glutaredoxin family.</text>
</comment>
<dbReference type="RefSeq" id="WP_162317723.1">
    <property type="nucleotide sequence ID" value="NZ_JAHQXF010000002.1"/>
</dbReference>
<dbReference type="InterPro" id="IPR012336">
    <property type="entry name" value="Thioredoxin-like_fold"/>
</dbReference>
<dbReference type="Proteomes" id="UP000766550">
    <property type="component" value="Unassembled WGS sequence"/>
</dbReference>
<reference evidence="4 5" key="1">
    <citation type="submission" date="2021-06" db="EMBL/GenBank/DDBJ databases">
        <title>New haloarchaea isolates fom saline soil.</title>
        <authorList>
            <person name="Duran-Viseras A."/>
            <person name="Sanchez-Porro C.S."/>
            <person name="Ventosa A."/>
        </authorList>
    </citation>
    <scope>NUCLEOTIDE SEQUENCE [LARGE SCALE GENOMIC DNA]</scope>
    <source>
        <strain evidence="4 5">JCM 183640</strain>
    </source>
</reference>
<gene>
    <name evidence="4" type="ORF">KTS45_11735</name>
</gene>